<evidence type="ECO:0000313" key="4">
    <source>
        <dbReference type="EMBL" id="QGY72552.1"/>
    </source>
</evidence>
<dbReference type="EMBL" id="MN532609">
    <property type="protein sequence ID" value="QGY72552.1"/>
    <property type="molecule type" value="Genomic_RNA"/>
</dbReference>
<keyword evidence="1" id="KW-0696">RNA-directed RNA polymerase</keyword>
<dbReference type="GeneID" id="80538717"/>
<evidence type="ECO:0000313" key="5">
    <source>
        <dbReference type="Proteomes" id="UP000830024"/>
    </source>
</evidence>
<keyword evidence="3" id="KW-0548">Nucleotidyltransferase</keyword>
<accession>A0ABX6FJ06</accession>
<dbReference type="InterPro" id="IPR043502">
    <property type="entry name" value="DNA/RNA_pol_sf"/>
</dbReference>
<dbReference type="SUPFAM" id="SSF56672">
    <property type="entry name" value="DNA/RNA polymerases"/>
    <property type="match status" value="1"/>
</dbReference>
<evidence type="ECO:0000256" key="3">
    <source>
        <dbReference type="ARBA" id="ARBA00022695"/>
    </source>
</evidence>
<evidence type="ECO:0000256" key="2">
    <source>
        <dbReference type="ARBA" id="ARBA00022679"/>
    </source>
</evidence>
<name>A0ABX6FJ06_9VIRU</name>
<organism evidence="4 5">
    <name type="scientific">Plasmopara viticola lesion associated ourmia-like virus 22</name>
    <dbReference type="NCBI Taxonomy" id="2686490"/>
    <lineage>
        <taxon>Viruses</taxon>
        <taxon>Riboviria</taxon>
        <taxon>Orthornavirae</taxon>
        <taxon>Lenarviricota</taxon>
        <taxon>Miaviricetes</taxon>
        <taxon>Ourlivirales</taxon>
        <taxon>Botourmiaviridae</taxon>
        <taxon>Magoulivirus</taxon>
        <taxon>Magoulivirus sigmaplasmoparae</taxon>
    </lineage>
</organism>
<evidence type="ECO:0000256" key="1">
    <source>
        <dbReference type="ARBA" id="ARBA00022484"/>
    </source>
</evidence>
<keyword evidence="5" id="KW-1185">Reference proteome</keyword>
<proteinExistence type="predicted"/>
<keyword evidence="2" id="KW-0808">Transferase</keyword>
<dbReference type="RefSeq" id="YP_010800222.1">
    <property type="nucleotide sequence ID" value="NC_076757.1"/>
</dbReference>
<reference evidence="4 5" key="1">
    <citation type="journal article" date="2020" name="Virus Evol.">
        <title>Analysis of the virome associated to grapevine downy mildew lesions reveals new mycovirus lineages.</title>
        <authorList>
            <person name="Chiapello M."/>
            <person name="Rodriguez-Romero J."/>
            <person name="Ayllon M.A."/>
            <person name="Turina M."/>
        </authorList>
    </citation>
    <scope>NUCLEOTIDE SEQUENCE [LARGE SCALE GENOMIC DNA]</scope>
    <source>
        <strain evidence="4">DMS3_17792</strain>
    </source>
</reference>
<protein>
    <submittedName>
        <fullName evidence="4">RNA dependent RNA polymerase</fullName>
    </submittedName>
</protein>
<dbReference type="Proteomes" id="UP000830024">
    <property type="component" value="Segment"/>
</dbReference>
<sequence length="659" mass="74300">MPDALSSSMVFVPESSSKAKPTRPDGLSDHLKDLEFLRSRIESVYDVLLPVVLFDDLSSLKQFCSGLLLPSSDHPWSRPIRRLVRRDRLSIAGSLFLFRKTLPASRPSLSSYVSKMTEPAPAPAPGYMEFISREINKMFPIGWDRGYRGAVHGTCVRPSSCLENKSKHGGARMLALEHFESRADFIESCLAKYGGRTPAVSLSKAVIAPCAGKDRIVTVNSIDMTMLTPYHTVLYDFLSTKKWCLRGEARTRCFSEFVSVDGEVLVSGDYESATDNLNQDVALHIMGLINRRCSSVPLHIRDGASRTLSPTISVDGEYHKVHRGQLMGNAMSFPLLCLQNYLAFKFLIPRAVPVKINGDDIVFRSTLAEYEKWKNGVQACGLTLSEGKTMVDKRNFSLNSTFFVAGSKRIREAPVIRSTALLGKFNGEDGFSSLTGRLNTLRPFGPSRRYKLVTSFLGRNRAVVRASQRSLTRGLGLGWLSKREIIGANLAEHESFYLSLDSKYDPAPDGVPGYFRSSVPQGWRRVRKDTPVDISVQKEFSRELVEHTWQPERFEGNKRVVWTARFSSPYKSKFARKLYSARQLLRRITGFLIPKKECGVMRWERCEVERQLEEEFIDRFDVEKGNGWALRLDDLSFYDFSHPSPSAFPSSFHDLSLCS</sequence>